<dbReference type="GO" id="GO:0000209">
    <property type="term" value="P:protein polyubiquitination"/>
    <property type="evidence" value="ECO:0007669"/>
    <property type="project" value="TreeGrafter"/>
</dbReference>
<dbReference type="SUPFAM" id="SSF101898">
    <property type="entry name" value="NHL repeat"/>
    <property type="match status" value="1"/>
</dbReference>
<dbReference type="InterPro" id="IPR011042">
    <property type="entry name" value="6-blade_b-propeller_TolB-like"/>
</dbReference>
<keyword evidence="1" id="KW-0677">Repeat</keyword>
<evidence type="ECO:0000256" key="2">
    <source>
        <dbReference type="PROSITE-ProRule" id="PRU00504"/>
    </source>
</evidence>
<organism evidence="4 5">
    <name type="scientific">Branchiostoma lanceolatum</name>
    <name type="common">Common lancelet</name>
    <name type="synonym">Amphioxus lanceolatum</name>
    <dbReference type="NCBI Taxonomy" id="7740"/>
    <lineage>
        <taxon>Eukaryota</taxon>
        <taxon>Metazoa</taxon>
        <taxon>Chordata</taxon>
        <taxon>Cephalochordata</taxon>
        <taxon>Leptocardii</taxon>
        <taxon>Amphioxiformes</taxon>
        <taxon>Branchiostomatidae</taxon>
        <taxon>Branchiostoma</taxon>
    </lineage>
</organism>
<dbReference type="InterPro" id="IPR001258">
    <property type="entry name" value="NHL_repeat"/>
</dbReference>
<dbReference type="InterPro" id="IPR050952">
    <property type="entry name" value="TRIM-NHL_E3_ligases"/>
</dbReference>
<keyword evidence="5" id="KW-1185">Reference proteome</keyword>
<dbReference type="Gene3D" id="2.120.10.30">
    <property type="entry name" value="TolB, C-terminal domain"/>
    <property type="match status" value="1"/>
</dbReference>
<dbReference type="GO" id="GO:0061630">
    <property type="term" value="F:ubiquitin protein ligase activity"/>
    <property type="evidence" value="ECO:0007669"/>
    <property type="project" value="TreeGrafter"/>
</dbReference>
<feature type="region of interest" description="Disordered" evidence="3">
    <location>
        <begin position="265"/>
        <end position="312"/>
    </location>
</feature>
<feature type="compositionally biased region" description="Basic and acidic residues" evidence="3">
    <location>
        <begin position="222"/>
        <end position="243"/>
    </location>
</feature>
<feature type="region of interest" description="Disordered" evidence="3">
    <location>
        <begin position="194"/>
        <end position="248"/>
    </location>
</feature>
<dbReference type="OrthoDB" id="10060352at2759"/>
<accession>A0A8J9ZSS1</accession>
<name>A0A8J9ZSS1_BRALA</name>
<feature type="region of interest" description="Disordered" evidence="3">
    <location>
        <begin position="342"/>
        <end position="377"/>
    </location>
</feature>
<dbReference type="EMBL" id="OV696689">
    <property type="protein sequence ID" value="CAH1262100.1"/>
    <property type="molecule type" value="Genomic_DNA"/>
</dbReference>
<feature type="compositionally biased region" description="Polar residues" evidence="3">
    <location>
        <begin position="50"/>
        <end position="61"/>
    </location>
</feature>
<feature type="repeat" description="NHL" evidence="2">
    <location>
        <begin position="493"/>
        <end position="534"/>
    </location>
</feature>
<evidence type="ECO:0000256" key="1">
    <source>
        <dbReference type="ARBA" id="ARBA00022737"/>
    </source>
</evidence>
<feature type="region of interest" description="Disordered" evidence="3">
    <location>
        <begin position="1"/>
        <end position="74"/>
    </location>
</feature>
<reference evidence="4" key="1">
    <citation type="submission" date="2022-01" db="EMBL/GenBank/DDBJ databases">
        <authorList>
            <person name="Braso-Vives M."/>
        </authorList>
    </citation>
    <scope>NUCLEOTIDE SEQUENCE</scope>
</reference>
<evidence type="ECO:0000256" key="3">
    <source>
        <dbReference type="SAM" id="MobiDB-lite"/>
    </source>
</evidence>
<dbReference type="CDD" id="cd05819">
    <property type="entry name" value="NHL"/>
    <property type="match status" value="1"/>
</dbReference>
<dbReference type="PROSITE" id="PS51125">
    <property type="entry name" value="NHL"/>
    <property type="match status" value="1"/>
</dbReference>
<evidence type="ECO:0000313" key="5">
    <source>
        <dbReference type="Proteomes" id="UP000838412"/>
    </source>
</evidence>
<dbReference type="PANTHER" id="PTHR24104:SF50">
    <property type="entry name" value="SMP-30_GLUCONOLACTONASE_LRE-LIKE REGION DOMAIN-CONTAINING PROTEIN"/>
    <property type="match status" value="1"/>
</dbReference>
<proteinExistence type="predicted"/>
<feature type="compositionally biased region" description="Acidic residues" evidence="3">
    <location>
        <begin position="301"/>
        <end position="311"/>
    </location>
</feature>
<feature type="compositionally biased region" description="Basic and acidic residues" evidence="3">
    <location>
        <begin position="291"/>
        <end position="300"/>
    </location>
</feature>
<dbReference type="Pfam" id="PF01436">
    <property type="entry name" value="NHL"/>
    <property type="match status" value="1"/>
</dbReference>
<feature type="compositionally biased region" description="Polar residues" evidence="3">
    <location>
        <begin position="469"/>
        <end position="482"/>
    </location>
</feature>
<protein>
    <submittedName>
        <fullName evidence="4">TRIM3 protein</fullName>
    </submittedName>
</protein>
<feature type="compositionally biased region" description="Basic and acidic residues" evidence="3">
    <location>
        <begin position="201"/>
        <end position="213"/>
    </location>
</feature>
<sequence>MNKAVYDSDSGASDEIPDNMGSTQAALPHIRDSSESFSDPTTEPVDQHDTQPQLHWISTTPEKQKDISPGHVQSDASVGYVDQDAGRGCSPDNRAERSSLPAVCTPCINISKIEQNQALYGERYSLPTVCTSYTQVDQAEQNQTLYVDNRSVETEESPPEDFYDTKACNADNVVQYQLTDTCRNEASATVYQCDGDVDDASGDRPDVPVHDANSKAQDVNQDETRPKTVTKESKDAESCDQNKAENTAVSDDDCIRPYAVAYHRDGKTNGEPYAVAFDEQDGTRPEPIIKQSKDAKRPDQNEEENTAVPDDECIRPYAAAYCGDGETNGDPDVQPYAVAYDEQDEHHEDQTPTSEHSVRGQPAPGTSSEPADNKADELLSNPMYQGNALRPNPMYAPNAVQPRAGGGHGCVESCLVNAITKGVVVAIITVLSALIIATFMSGKQGSSVQTTWTDPTFTGKTTDDVTQHMDYTTSPQTSTAEKGSNESKQSRIVFGEEGEELGQFSDPSDVVVSPSNEIFVADYLNRRVQVFNMTGAYLRQFPTIVSREEYGTMEPNEISIDGEGHLWVLGEDDFWTGFIVRYTKMGRLLTTLQPTFSNSSLLGMAVDTIRRIVVITASRQDAWGSFEYGEVKLLHFDGTVVLKFRTGQGLECPGRVAVGREGNLFFSDHLGDTQVYVYNNTGHYLFSLGGDKIGEGQIEINDGQAEEVSGICTDSSGNVLVSTGIGGTVELFTKDGRYVRRVVSGMFRADSVAVATEAAILLPLTLLVISLGSRDDK</sequence>
<dbReference type="PANTHER" id="PTHR24104">
    <property type="entry name" value="E3 UBIQUITIN-PROTEIN LIGASE NHLRC1-RELATED"/>
    <property type="match status" value="1"/>
</dbReference>
<feature type="region of interest" description="Disordered" evidence="3">
    <location>
        <begin position="459"/>
        <end position="488"/>
    </location>
</feature>
<dbReference type="GO" id="GO:0043161">
    <property type="term" value="P:proteasome-mediated ubiquitin-dependent protein catabolic process"/>
    <property type="evidence" value="ECO:0007669"/>
    <property type="project" value="TreeGrafter"/>
</dbReference>
<dbReference type="AlphaFoldDB" id="A0A8J9ZSS1"/>
<gene>
    <name evidence="4" type="primary">TRIM3</name>
    <name evidence="4" type="ORF">BLAG_LOCUS17319</name>
</gene>
<dbReference type="Proteomes" id="UP000838412">
    <property type="component" value="Chromosome 4"/>
</dbReference>
<evidence type="ECO:0000313" key="4">
    <source>
        <dbReference type="EMBL" id="CAH1262100.1"/>
    </source>
</evidence>